<proteinExistence type="predicted"/>
<protein>
    <submittedName>
        <fullName evidence="1">Uncharacterized protein</fullName>
    </submittedName>
</protein>
<evidence type="ECO:0000313" key="1">
    <source>
        <dbReference type="EMBL" id="MFD2090729.1"/>
    </source>
</evidence>
<comment type="caution">
    <text evidence="1">The sequence shown here is derived from an EMBL/GenBank/DDBJ whole genome shotgun (WGS) entry which is preliminary data.</text>
</comment>
<gene>
    <name evidence="1" type="ORF">ACFSHS_04005</name>
</gene>
<name>A0ABW4X6P4_9ACTN</name>
<accession>A0ABW4X6P4</accession>
<dbReference type="EMBL" id="JBHUHP010000002">
    <property type="protein sequence ID" value="MFD2090729.1"/>
    <property type="molecule type" value="Genomic_DNA"/>
</dbReference>
<reference evidence="2" key="1">
    <citation type="journal article" date="2019" name="Int. J. Syst. Evol. Microbiol.">
        <title>The Global Catalogue of Microorganisms (GCM) 10K type strain sequencing project: providing services to taxonomists for standard genome sequencing and annotation.</title>
        <authorList>
            <consortium name="The Broad Institute Genomics Platform"/>
            <consortium name="The Broad Institute Genome Sequencing Center for Infectious Disease"/>
            <person name="Wu L."/>
            <person name="Ma J."/>
        </authorList>
    </citation>
    <scope>NUCLEOTIDE SEQUENCE [LARGE SCALE GENOMIC DNA]</scope>
    <source>
        <strain evidence="2">JCM 3338</strain>
    </source>
</reference>
<organism evidence="1 2">
    <name type="scientific">Blastococcus deserti</name>
    <dbReference type="NCBI Taxonomy" id="2259033"/>
    <lineage>
        <taxon>Bacteria</taxon>
        <taxon>Bacillati</taxon>
        <taxon>Actinomycetota</taxon>
        <taxon>Actinomycetes</taxon>
        <taxon>Geodermatophilales</taxon>
        <taxon>Geodermatophilaceae</taxon>
        <taxon>Blastococcus</taxon>
    </lineage>
</organism>
<dbReference type="Proteomes" id="UP001597402">
    <property type="component" value="Unassembled WGS sequence"/>
</dbReference>
<evidence type="ECO:0000313" key="2">
    <source>
        <dbReference type="Proteomes" id="UP001597402"/>
    </source>
</evidence>
<keyword evidence="2" id="KW-1185">Reference proteome</keyword>
<sequence>MTNGPAPAGPPSREVIVMAGGSAPTYGQLLQEALELGRADGLFAAAFESPGATSGRPDRCLGRTPAEFARMLWGPSGTPPIGLEVNAPLWYATGYREGLRAGAATGRGTTATLLLRRVFT</sequence>
<dbReference type="RefSeq" id="WP_376872049.1">
    <property type="nucleotide sequence ID" value="NZ_JBHUHP010000002.1"/>
</dbReference>